<evidence type="ECO:0000256" key="1">
    <source>
        <dbReference type="SAM" id="MobiDB-lite"/>
    </source>
</evidence>
<evidence type="ECO:0000313" key="2">
    <source>
        <dbReference type="EMBL" id="CAK0835814.1"/>
    </source>
</evidence>
<feature type="region of interest" description="Disordered" evidence="1">
    <location>
        <begin position="60"/>
        <end position="83"/>
    </location>
</feature>
<accession>A0ABN9STM6</accession>
<evidence type="ECO:0008006" key="4">
    <source>
        <dbReference type="Google" id="ProtNLM"/>
    </source>
</evidence>
<name>A0ABN9STM6_9DINO</name>
<gene>
    <name evidence="2" type="ORF">PCOR1329_LOCUS32505</name>
</gene>
<organism evidence="2 3">
    <name type="scientific">Prorocentrum cordatum</name>
    <dbReference type="NCBI Taxonomy" id="2364126"/>
    <lineage>
        <taxon>Eukaryota</taxon>
        <taxon>Sar</taxon>
        <taxon>Alveolata</taxon>
        <taxon>Dinophyceae</taxon>
        <taxon>Prorocentrales</taxon>
        <taxon>Prorocentraceae</taxon>
        <taxon>Prorocentrum</taxon>
    </lineage>
</organism>
<sequence>MIDFEELEQAEAWPPVSWAQLRATVEVTALALPDIRGGLPRPRPAAEVGLRGCGGVPRPLEGGRRARRVGQGRAHHREPESVTSGRVACHFGHRAILEDFLRGPEPRRPWLLVFEDDLLDAPAEPLQAALLGFLAEVPATWDVLHLGYLWESREDREHVSGRVFRSHSAVGRHAYMVTRHAARALLEATWPQSDAGDEMYLRAIRERGLSAYQPLEPLFRQDRDRFPSRILLHRRPARDFRPSPRELAGWQAEAAASRRARSPSDGRRLFEEFAGEPVTQLRAEQLAAQWDDRRANPDIELGGPLLLVAAPSGWSPEVASGERSLRMAARPVRSVVGAWALEDGQGLGPSLQISRAEGRGLCAAVRRGSAELLADLAPAGPPGQLEGALRDHGGARRGVLRVRAGDGPEWMLVSHSAAGEARSNAEWSRARRAEDCGDGEEEVEHSLSVRLQPGGTEVHFLGGRPPRRWRLLPPDGSRGARLRRGPQDAAAAAAFADSDELLPRRQNFRILEPAGGAFVVRVRLAPRRRLVWYEPAAEGPPAEAGEEAPLLPSHCPAPEVLPGPGAALDQILPLRLVGPWARWSTSAPGLEFQPQPFRPLETGGNTGCASACWETGWCSR</sequence>
<dbReference type="EMBL" id="CAUYUJ010013224">
    <property type="protein sequence ID" value="CAK0835814.1"/>
    <property type="molecule type" value="Genomic_DNA"/>
</dbReference>
<proteinExistence type="predicted"/>
<keyword evidence="3" id="KW-1185">Reference proteome</keyword>
<dbReference type="Proteomes" id="UP001189429">
    <property type="component" value="Unassembled WGS sequence"/>
</dbReference>
<protein>
    <recommendedName>
        <fullName evidence="4">Protein xylosyltransferase</fullName>
    </recommendedName>
</protein>
<feature type="compositionally biased region" description="Basic residues" evidence="1">
    <location>
        <begin position="65"/>
        <end position="76"/>
    </location>
</feature>
<comment type="caution">
    <text evidence="2">The sequence shown here is derived from an EMBL/GenBank/DDBJ whole genome shotgun (WGS) entry which is preliminary data.</text>
</comment>
<evidence type="ECO:0000313" key="3">
    <source>
        <dbReference type="Proteomes" id="UP001189429"/>
    </source>
</evidence>
<reference evidence="2" key="1">
    <citation type="submission" date="2023-10" db="EMBL/GenBank/DDBJ databases">
        <authorList>
            <person name="Chen Y."/>
            <person name="Shah S."/>
            <person name="Dougan E. K."/>
            <person name="Thang M."/>
            <person name="Chan C."/>
        </authorList>
    </citation>
    <scope>NUCLEOTIDE SEQUENCE [LARGE SCALE GENOMIC DNA]</scope>
</reference>